<dbReference type="RefSeq" id="WP_106221734.1">
    <property type="nucleotide sequence ID" value="NZ_PVWP01000007.1"/>
</dbReference>
<name>A0ABX5F996_9CHRO</name>
<dbReference type="EMBL" id="PVWP01000007">
    <property type="protein sequence ID" value="PSB36969.1"/>
    <property type="molecule type" value="Genomic_DNA"/>
</dbReference>
<dbReference type="PANTHER" id="PTHR34139">
    <property type="entry name" value="UPF0331 PROTEIN MJ0127"/>
    <property type="match status" value="1"/>
</dbReference>
<dbReference type="Pfam" id="PF01934">
    <property type="entry name" value="HepT-like"/>
    <property type="match status" value="1"/>
</dbReference>
<evidence type="ECO:0000313" key="7">
    <source>
        <dbReference type="Proteomes" id="UP000238218"/>
    </source>
</evidence>
<keyword evidence="4" id="KW-0547">Nucleotide-binding</keyword>
<dbReference type="Proteomes" id="UP000238218">
    <property type="component" value="Unassembled WGS sequence"/>
</dbReference>
<keyword evidence="3" id="KW-0540">Nuclease</keyword>
<evidence type="ECO:0000256" key="1">
    <source>
        <dbReference type="ARBA" id="ARBA00022553"/>
    </source>
</evidence>
<accession>A0ABX5F996</accession>
<dbReference type="InterPro" id="IPR051813">
    <property type="entry name" value="HepT_RNase_toxin"/>
</dbReference>
<sequence length="118" mass="13679">MPSPSDGNPKRDWRLYAQDMDRFARRAVRYCADLNRAQFEANQLMQDAVLRNIELIGEAATRIPEEVRIAHPEIAWREIIAMRNQLIHAYLGVDLDVVWDVIQVELPLLILQLKTVLS</sequence>
<reference evidence="6 7" key="2">
    <citation type="submission" date="2018-03" db="EMBL/GenBank/DDBJ databases">
        <title>The ancient ancestry and fast evolution of plastids.</title>
        <authorList>
            <person name="Moore K.R."/>
            <person name="Magnabosco C."/>
            <person name="Momper L."/>
            <person name="Gold D.A."/>
            <person name="Bosak T."/>
            <person name="Fournier G.P."/>
        </authorList>
    </citation>
    <scope>NUCLEOTIDE SEQUENCE [LARGE SCALE GENOMIC DNA]</scope>
    <source>
        <strain evidence="6 7">CCALA 015</strain>
    </source>
</reference>
<organism evidence="6 7">
    <name type="scientific">Aphanothece cf. minutissima CCALA 015</name>
    <dbReference type="NCBI Taxonomy" id="2107695"/>
    <lineage>
        <taxon>Bacteria</taxon>
        <taxon>Bacillati</taxon>
        <taxon>Cyanobacteriota</taxon>
        <taxon>Cyanophyceae</taxon>
        <taxon>Oscillatoriophycideae</taxon>
        <taxon>Chroococcales</taxon>
        <taxon>Aphanothecaceae</taxon>
        <taxon>Aphanothece</taxon>
    </lineage>
</organism>
<keyword evidence="2" id="KW-1277">Toxin-antitoxin system</keyword>
<evidence type="ECO:0000256" key="5">
    <source>
        <dbReference type="ARBA" id="ARBA00022801"/>
    </source>
</evidence>
<keyword evidence="7" id="KW-1185">Reference proteome</keyword>
<keyword evidence="5" id="KW-0378">Hydrolase</keyword>
<keyword evidence="1" id="KW-0597">Phosphoprotein</keyword>
<gene>
    <name evidence="6" type="ORF">C7B81_11140</name>
</gene>
<evidence type="ECO:0000256" key="2">
    <source>
        <dbReference type="ARBA" id="ARBA00022649"/>
    </source>
</evidence>
<reference evidence="6 7" key="1">
    <citation type="submission" date="2018-02" db="EMBL/GenBank/DDBJ databases">
        <authorList>
            <person name="Moore K."/>
            <person name="Momper L."/>
        </authorList>
    </citation>
    <scope>NUCLEOTIDE SEQUENCE [LARGE SCALE GENOMIC DNA]</scope>
    <source>
        <strain evidence="6 7">CCALA 015</strain>
    </source>
</reference>
<dbReference type="InterPro" id="IPR008201">
    <property type="entry name" value="HepT-like"/>
</dbReference>
<evidence type="ECO:0000256" key="4">
    <source>
        <dbReference type="ARBA" id="ARBA00022741"/>
    </source>
</evidence>
<evidence type="ECO:0000256" key="3">
    <source>
        <dbReference type="ARBA" id="ARBA00022722"/>
    </source>
</evidence>
<evidence type="ECO:0000313" key="6">
    <source>
        <dbReference type="EMBL" id="PSB36969.1"/>
    </source>
</evidence>
<proteinExistence type="predicted"/>
<comment type="caution">
    <text evidence="6">The sequence shown here is derived from an EMBL/GenBank/DDBJ whole genome shotgun (WGS) entry which is preliminary data.</text>
</comment>
<dbReference type="PANTHER" id="PTHR34139:SF1">
    <property type="entry name" value="RNASE MJ1380-RELATED"/>
    <property type="match status" value="1"/>
</dbReference>
<protein>
    <submittedName>
        <fullName evidence="6">Nucleotidyltransferase</fullName>
    </submittedName>
</protein>